<dbReference type="PANTHER" id="PTHR11060">
    <property type="entry name" value="PROTEIN MEMO1"/>
    <property type="match status" value="1"/>
</dbReference>
<sequence length="275" mass="29308">MTIMRTQDAIRPPAVAGFFYPADPAELTETLDRLLAASEPDEEDVDPDRLRTLIVPHAGYIYSGPTAAHGYRLLARLAAHHPPRRVAVLGPTHRVAIRGLALPAAGGYATPLGVCPVDASGLDDLPQVAVHAATHAEEHSLEVQVPFLQRILGDIPITPLAVGLAEPDSVAQVIETLAADPDTFIVISSDLSHYHAHAEARRLDDHTIARILERQDTIPADRACGAHPLNGMLQASRRLGWAPHILARATSADTAGDPSRVVGYASLALDAEDTP</sequence>
<dbReference type="KEGG" id="pbo:PACID_24980"/>
<accession>K7RQI0</accession>
<dbReference type="InterPro" id="IPR002737">
    <property type="entry name" value="MEMO1_fam"/>
</dbReference>
<dbReference type="PANTHER" id="PTHR11060:SF0">
    <property type="entry name" value="PROTEIN MEMO1"/>
    <property type="match status" value="1"/>
</dbReference>
<evidence type="ECO:0000313" key="4">
    <source>
        <dbReference type="Proteomes" id="UP000000214"/>
    </source>
</evidence>
<dbReference type="Pfam" id="PF01875">
    <property type="entry name" value="Memo"/>
    <property type="match status" value="1"/>
</dbReference>
<comment type="similarity">
    <text evidence="1 2">Belongs to the MEMO1 family.</text>
</comment>
<dbReference type="CDD" id="cd07361">
    <property type="entry name" value="MEMO_like"/>
    <property type="match status" value="1"/>
</dbReference>
<dbReference type="HOGENOM" id="CLU_038085_2_0_11"/>
<proteinExistence type="inferred from homology"/>
<dbReference type="NCBIfam" id="TIGR04336">
    <property type="entry name" value="AmmeMemoSam_B"/>
    <property type="match status" value="1"/>
</dbReference>
<dbReference type="eggNOG" id="COG1355">
    <property type="taxonomic scope" value="Bacteria"/>
</dbReference>
<dbReference type="EMBL" id="CP003493">
    <property type="protein sequence ID" value="AFV90274.1"/>
    <property type="molecule type" value="Genomic_DNA"/>
</dbReference>
<dbReference type="Gene3D" id="3.40.830.10">
    <property type="entry name" value="LigB-like"/>
    <property type="match status" value="1"/>
</dbReference>
<dbReference type="HAMAP" id="MF_00055">
    <property type="entry name" value="MEMO1"/>
    <property type="match status" value="1"/>
</dbReference>
<dbReference type="AlphaFoldDB" id="K7RQI0"/>
<name>K7RQI0_ACIA4</name>
<reference evidence="3 4" key="1">
    <citation type="journal article" date="2012" name="BMC Genomics">
        <title>The genome sequence of Propionibacterium acidipropionici provides insights into its biotechnological and industrial potential.</title>
        <authorList>
            <person name="Parizzi L.P."/>
            <person name="Grassi M.C."/>
            <person name="Llerena L.A."/>
            <person name="Carazzolle M.F."/>
            <person name="Queiroz V.L."/>
            <person name="Lunardi I."/>
            <person name="Zeidler A.F."/>
            <person name="Teixeira P.J."/>
            <person name="Mieczkowski P."/>
            <person name="Rincones J."/>
            <person name="Pereira G.A."/>
        </authorList>
    </citation>
    <scope>NUCLEOTIDE SEQUENCE [LARGE SCALE GENOMIC DNA]</scope>
    <source>
        <strain evidence="4">ATCC 4875 / DSM 20272 / JCM 6432 / NBRC 12425 / NCIMB 8070</strain>
    </source>
</reference>
<evidence type="ECO:0000256" key="2">
    <source>
        <dbReference type="HAMAP-Rule" id="MF_00055"/>
    </source>
</evidence>
<organism evidence="3 4">
    <name type="scientific">Acidipropionibacterium acidipropionici (strain ATCC 4875 / DSM 20272 / JCM 6432 / NBRC 12425 / NCIMB 8070 / 4)</name>
    <name type="common">Propionibacterium acidipropionici</name>
    <dbReference type="NCBI Taxonomy" id="1171373"/>
    <lineage>
        <taxon>Bacteria</taxon>
        <taxon>Bacillati</taxon>
        <taxon>Actinomycetota</taxon>
        <taxon>Actinomycetes</taxon>
        <taxon>Propionibacteriales</taxon>
        <taxon>Propionibacteriaceae</taxon>
        <taxon>Acidipropionibacterium</taxon>
    </lineage>
</organism>
<dbReference type="STRING" id="1171373.PACID_24980"/>
<dbReference type="Proteomes" id="UP000000214">
    <property type="component" value="Chromosome"/>
</dbReference>
<protein>
    <recommendedName>
        <fullName evidence="2">MEMO1 family protein PACID_24980</fullName>
    </recommendedName>
</protein>
<evidence type="ECO:0000256" key="1">
    <source>
        <dbReference type="ARBA" id="ARBA00006315"/>
    </source>
</evidence>
<gene>
    <name evidence="3" type="ordered locus">PACID_24980</name>
</gene>
<evidence type="ECO:0000313" key="3">
    <source>
        <dbReference type="EMBL" id="AFV90274.1"/>
    </source>
</evidence>
<dbReference type="PATRIC" id="fig|1171373.8.peg.2460"/>